<protein>
    <submittedName>
        <fullName evidence="1">Uncharacterized protein</fullName>
    </submittedName>
</protein>
<proteinExistence type="predicted"/>
<organism evidence="1 2">
    <name type="scientific">Aspergillus fijiensis CBS 313.89</name>
    <dbReference type="NCBI Taxonomy" id="1448319"/>
    <lineage>
        <taxon>Eukaryota</taxon>
        <taxon>Fungi</taxon>
        <taxon>Dikarya</taxon>
        <taxon>Ascomycota</taxon>
        <taxon>Pezizomycotina</taxon>
        <taxon>Eurotiomycetes</taxon>
        <taxon>Eurotiomycetidae</taxon>
        <taxon>Eurotiales</taxon>
        <taxon>Aspergillaceae</taxon>
        <taxon>Aspergillus</taxon>
    </lineage>
</organism>
<dbReference type="RefSeq" id="XP_040804170.1">
    <property type="nucleotide sequence ID" value="XM_040944080.1"/>
</dbReference>
<accession>A0A8G1W0R0</accession>
<evidence type="ECO:0000313" key="1">
    <source>
        <dbReference type="EMBL" id="RAK80160.1"/>
    </source>
</evidence>
<reference evidence="1 2" key="1">
    <citation type="submission" date="2018-02" db="EMBL/GenBank/DDBJ databases">
        <title>The genomes of Aspergillus section Nigri reveals drivers in fungal speciation.</title>
        <authorList>
            <consortium name="DOE Joint Genome Institute"/>
            <person name="Vesth T.C."/>
            <person name="Nybo J."/>
            <person name="Theobald S."/>
            <person name="Brandl J."/>
            <person name="Frisvad J.C."/>
            <person name="Nielsen K.F."/>
            <person name="Lyhne E.K."/>
            <person name="Kogle M.E."/>
            <person name="Kuo A."/>
            <person name="Riley R."/>
            <person name="Clum A."/>
            <person name="Nolan M."/>
            <person name="Lipzen A."/>
            <person name="Salamov A."/>
            <person name="Henrissat B."/>
            <person name="Wiebenga A."/>
            <person name="De vries R.P."/>
            <person name="Grigoriev I.V."/>
            <person name="Mortensen U.H."/>
            <person name="Andersen M.R."/>
            <person name="Baker S.E."/>
        </authorList>
    </citation>
    <scope>NUCLEOTIDE SEQUENCE [LARGE SCALE GENOMIC DNA]</scope>
    <source>
        <strain evidence="1 2">CBS 313.89</strain>
    </source>
</reference>
<dbReference type="Proteomes" id="UP000249789">
    <property type="component" value="Unassembled WGS sequence"/>
</dbReference>
<gene>
    <name evidence="1" type="ORF">BO72DRAFT_445557</name>
</gene>
<evidence type="ECO:0000313" key="2">
    <source>
        <dbReference type="Proteomes" id="UP000249789"/>
    </source>
</evidence>
<keyword evidence="2" id="KW-1185">Reference proteome</keyword>
<dbReference type="AlphaFoldDB" id="A0A8G1W0R0"/>
<name>A0A8G1W0R0_9EURO</name>
<sequence>MYILASIVRRVNCNVEPNTTHLQFTQEQIQVNIDPSTSYFAVIYRKKSTQVASLNSRRVVVKV</sequence>
<dbReference type="GeneID" id="63861413"/>
<dbReference type="EMBL" id="KZ824630">
    <property type="protein sequence ID" value="RAK80160.1"/>
    <property type="molecule type" value="Genomic_DNA"/>
</dbReference>
<dbReference type="VEuPathDB" id="FungiDB:BO72DRAFT_445557"/>